<dbReference type="EMBL" id="CP002983">
    <property type="protein sequence ID" value="AEN16881.1"/>
    <property type="molecule type" value="Genomic_DNA"/>
</dbReference>
<sequence length="62" mass="7420">MQQNALVQTPYFLQTTPLKPLDEFSKRPLNGIGFVGYAQKFLYNQFQLFKMRKPKQNLFYKD</sequence>
<dbReference type="AlphaFoldDB" id="G2MEB9"/>
<organism evidence="1 2">
    <name type="scientific">Helicobacter pylori SNT49</name>
    <dbReference type="NCBI Taxonomy" id="1055530"/>
    <lineage>
        <taxon>Bacteria</taxon>
        <taxon>Pseudomonadati</taxon>
        <taxon>Campylobacterota</taxon>
        <taxon>Epsilonproteobacteria</taxon>
        <taxon>Campylobacterales</taxon>
        <taxon>Helicobacteraceae</taxon>
        <taxon>Helicobacter</taxon>
    </lineage>
</organism>
<proteinExistence type="predicted"/>
<dbReference type="Proteomes" id="UP000008534">
    <property type="component" value="Chromosome"/>
</dbReference>
<dbReference type="HOGENOM" id="CLU_208458_0_0_7"/>
<reference evidence="1 2" key="1">
    <citation type="submission" date="2011-08" db="EMBL/GenBank/DDBJ databases">
        <authorList>
            <person name="Kersulyte D."/>
            <person name="Choudhury A."/>
            <person name="Mukhopadhyay A.K."/>
            <person name="Nair G.B."/>
            <person name="Berg D.E."/>
        </authorList>
    </citation>
    <scope>NUCLEOTIDE SEQUENCE [LARGE SCALE GENOMIC DNA]</scope>
    <source>
        <strain evidence="2">SNT49</strain>
    </source>
</reference>
<dbReference type="PATRIC" id="fig|1055530.4.peg.738"/>
<accession>G2MEB9</accession>
<name>G2MEB9_HELPX</name>
<evidence type="ECO:0000313" key="2">
    <source>
        <dbReference type="Proteomes" id="UP000008534"/>
    </source>
</evidence>
<evidence type="ECO:0000313" key="1">
    <source>
        <dbReference type="EMBL" id="AEN16881.1"/>
    </source>
</evidence>
<protein>
    <submittedName>
        <fullName evidence="1">Uncharacterized protein</fullName>
    </submittedName>
</protein>
<dbReference type="KEGG" id="hen:HPSNT_03655"/>
<gene>
    <name evidence="1" type="ORF">HPSNT_03655</name>
</gene>